<organism evidence="9 10">
    <name type="scientific">Neolewinella agarilytica</name>
    <dbReference type="NCBI Taxonomy" id="478744"/>
    <lineage>
        <taxon>Bacteria</taxon>
        <taxon>Pseudomonadati</taxon>
        <taxon>Bacteroidota</taxon>
        <taxon>Saprospiria</taxon>
        <taxon>Saprospirales</taxon>
        <taxon>Lewinellaceae</taxon>
        <taxon>Neolewinella</taxon>
    </lineage>
</organism>
<dbReference type="Pfam" id="PF07980">
    <property type="entry name" value="SusD_RagB"/>
    <property type="match status" value="1"/>
</dbReference>
<dbReference type="InParanoid" id="A0A1H9D159"/>
<evidence type="ECO:0000256" key="3">
    <source>
        <dbReference type="ARBA" id="ARBA00022729"/>
    </source>
</evidence>
<gene>
    <name evidence="9" type="ORF">SAMN05444359_10580</name>
</gene>
<dbReference type="Pfam" id="PF14322">
    <property type="entry name" value="SusD-like_3"/>
    <property type="match status" value="1"/>
</dbReference>
<evidence type="ECO:0000256" key="1">
    <source>
        <dbReference type="ARBA" id="ARBA00004442"/>
    </source>
</evidence>
<dbReference type="InterPro" id="IPR012944">
    <property type="entry name" value="SusD_RagB_dom"/>
</dbReference>
<dbReference type="OrthoDB" id="727588at2"/>
<dbReference type="RefSeq" id="WP_090166347.1">
    <property type="nucleotide sequence ID" value="NZ_FOFB01000005.1"/>
</dbReference>
<dbReference type="Proteomes" id="UP000199021">
    <property type="component" value="Unassembled WGS sequence"/>
</dbReference>
<feature type="chain" id="PRO_5011497616" evidence="6">
    <location>
        <begin position="24"/>
        <end position="511"/>
    </location>
</feature>
<keyword evidence="10" id="KW-1185">Reference proteome</keyword>
<dbReference type="CDD" id="cd08977">
    <property type="entry name" value="SusD"/>
    <property type="match status" value="1"/>
</dbReference>
<dbReference type="EMBL" id="FOFB01000005">
    <property type="protein sequence ID" value="SEQ06543.1"/>
    <property type="molecule type" value="Genomic_DNA"/>
</dbReference>
<feature type="domain" description="SusD-like N-terminal" evidence="8">
    <location>
        <begin position="106"/>
        <end position="228"/>
    </location>
</feature>
<dbReference type="Gene3D" id="1.25.40.390">
    <property type="match status" value="1"/>
</dbReference>
<keyword evidence="5" id="KW-0998">Cell outer membrane</keyword>
<reference evidence="10" key="1">
    <citation type="submission" date="2016-10" db="EMBL/GenBank/DDBJ databases">
        <authorList>
            <person name="Varghese N."/>
            <person name="Submissions S."/>
        </authorList>
    </citation>
    <scope>NUCLEOTIDE SEQUENCE [LARGE SCALE GENOMIC DNA]</scope>
    <source>
        <strain evidence="10">DSM 24740</strain>
    </source>
</reference>
<feature type="domain" description="RagB/SusD" evidence="7">
    <location>
        <begin position="376"/>
        <end position="511"/>
    </location>
</feature>
<proteinExistence type="inferred from homology"/>
<dbReference type="STRING" id="478744.SAMN05444359_10580"/>
<sequence>MQIKFKFLWLLALPLLITLPSCDEDLLTESPTNFLSPVNFYRNSSDAQIALNGLYAGQQRIQGYSGGDAGVALLWGMHGADEIVVPPWTPPGRRTLFLFSATPSLDVFFNVYSRHYQEINRANTVIDQVTAMTEDKINDEDRARILAEAKALRGSFYFNMVRIYNRLPLVVEERVNLENLEFTQSEPEVIYAQIIDDLTTAIADLEEFGASGQLSKGAVQALLGKVYLQMAGIPLNQTDKYALAAEQFKDVIDSDVYSLEEDFQQVFDLDNELNEEMVWVVEHDAPGQTIDGTQNSNLGSFMGPHGSLNDGGGWGTAWSMTDLELAYDRDDTRRRVTIAYGNAPNVMDSVRGPNQFKPWKWQKPAGQAWGNDTPFDYAYIRYAEVLLGYAEAHAQANGSVTTEALDAINQVRARARGDNNPETAVVDIQPGLSIAEFIDVIDNERYLELAFEGHRKGDLIRWGRLVDRMNNLTPQTAVWPGLPEAEPHEIFWPIPQGVLDVNPQMEQNPGW</sequence>
<evidence type="ECO:0000256" key="5">
    <source>
        <dbReference type="ARBA" id="ARBA00023237"/>
    </source>
</evidence>
<name>A0A1H9D159_9BACT</name>
<evidence type="ECO:0000259" key="7">
    <source>
        <dbReference type="Pfam" id="PF07980"/>
    </source>
</evidence>
<evidence type="ECO:0000256" key="6">
    <source>
        <dbReference type="SAM" id="SignalP"/>
    </source>
</evidence>
<evidence type="ECO:0000259" key="8">
    <source>
        <dbReference type="Pfam" id="PF14322"/>
    </source>
</evidence>
<dbReference type="InterPro" id="IPR011990">
    <property type="entry name" value="TPR-like_helical_dom_sf"/>
</dbReference>
<keyword evidence="3 6" id="KW-0732">Signal</keyword>
<evidence type="ECO:0000256" key="4">
    <source>
        <dbReference type="ARBA" id="ARBA00023136"/>
    </source>
</evidence>
<comment type="subcellular location">
    <subcellularLocation>
        <location evidence="1">Cell outer membrane</location>
    </subcellularLocation>
</comment>
<evidence type="ECO:0000313" key="10">
    <source>
        <dbReference type="Proteomes" id="UP000199021"/>
    </source>
</evidence>
<dbReference type="AlphaFoldDB" id="A0A1H9D159"/>
<protein>
    <submittedName>
        <fullName evidence="9">Starch-binding associating with outer membrane</fullName>
    </submittedName>
</protein>
<dbReference type="InterPro" id="IPR033985">
    <property type="entry name" value="SusD-like_N"/>
</dbReference>
<dbReference type="SUPFAM" id="SSF48452">
    <property type="entry name" value="TPR-like"/>
    <property type="match status" value="1"/>
</dbReference>
<comment type="similarity">
    <text evidence="2">Belongs to the SusD family.</text>
</comment>
<accession>A0A1H9D159</accession>
<keyword evidence="4" id="KW-0472">Membrane</keyword>
<evidence type="ECO:0000313" key="9">
    <source>
        <dbReference type="EMBL" id="SEQ06543.1"/>
    </source>
</evidence>
<dbReference type="GO" id="GO:0009279">
    <property type="term" value="C:cell outer membrane"/>
    <property type="evidence" value="ECO:0007669"/>
    <property type="project" value="UniProtKB-SubCell"/>
</dbReference>
<evidence type="ECO:0000256" key="2">
    <source>
        <dbReference type="ARBA" id="ARBA00006275"/>
    </source>
</evidence>
<feature type="signal peptide" evidence="6">
    <location>
        <begin position="1"/>
        <end position="23"/>
    </location>
</feature>